<keyword evidence="2" id="KW-1185">Reference proteome</keyword>
<dbReference type="EMBL" id="JAUEPU010000016">
    <property type="protein sequence ID" value="KAK0496025.1"/>
    <property type="molecule type" value="Genomic_DNA"/>
</dbReference>
<accession>A0AA39Q5J4</accession>
<name>A0AA39Q5J4_9AGAR</name>
<protein>
    <submittedName>
        <fullName evidence="1">Uncharacterized protein</fullName>
    </submittedName>
</protein>
<sequence>MVFFSARRSLWRWVFGPILPSSVSIPPMGCCSLPPNSIRNAACCEAISGWLHLPKSFGRAKRQTPFSPFTWGQVI</sequence>
<reference evidence="1" key="1">
    <citation type="submission" date="2023-06" db="EMBL/GenBank/DDBJ databases">
        <authorList>
            <consortium name="Lawrence Berkeley National Laboratory"/>
            <person name="Ahrendt S."/>
            <person name="Sahu N."/>
            <person name="Indic B."/>
            <person name="Wong-Bajracharya J."/>
            <person name="Merenyi Z."/>
            <person name="Ke H.-M."/>
            <person name="Monk M."/>
            <person name="Kocsube S."/>
            <person name="Drula E."/>
            <person name="Lipzen A."/>
            <person name="Balint B."/>
            <person name="Henrissat B."/>
            <person name="Andreopoulos B."/>
            <person name="Martin F.M."/>
            <person name="Harder C.B."/>
            <person name="Rigling D."/>
            <person name="Ford K.L."/>
            <person name="Foster G.D."/>
            <person name="Pangilinan J."/>
            <person name="Papanicolaou A."/>
            <person name="Barry K."/>
            <person name="LaButti K."/>
            <person name="Viragh M."/>
            <person name="Koriabine M."/>
            <person name="Yan M."/>
            <person name="Riley R."/>
            <person name="Champramary S."/>
            <person name="Plett K.L."/>
            <person name="Tsai I.J."/>
            <person name="Slot J."/>
            <person name="Sipos G."/>
            <person name="Plett J."/>
            <person name="Nagy L.G."/>
            <person name="Grigoriev I.V."/>
        </authorList>
    </citation>
    <scope>NUCLEOTIDE SEQUENCE</scope>
    <source>
        <strain evidence="1">HWK02</strain>
    </source>
</reference>
<dbReference type="AlphaFoldDB" id="A0AA39Q5J4"/>
<evidence type="ECO:0000313" key="1">
    <source>
        <dbReference type="EMBL" id="KAK0496025.1"/>
    </source>
</evidence>
<dbReference type="Proteomes" id="UP001175228">
    <property type="component" value="Unassembled WGS sequence"/>
</dbReference>
<proteinExistence type="predicted"/>
<gene>
    <name evidence="1" type="ORF">EDD18DRAFT_1168484</name>
</gene>
<organism evidence="1 2">
    <name type="scientific">Armillaria luteobubalina</name>
    <dbReference type="NCBI Taxonomy" id="153913"/>
    <lineage>
        <taxon>Eukaryota</taxon>
        <taxon>Fungi</taxon>
        <taxon>Dikarya</taxon>
        <taxon>Basidiomycota</taxon>
        <taxon>Agaricomycotina</taxon>
        <taxon>Agaricomycetes</taxon>
        <taxon>Agaricomycetidae</taxon>
        <taxon>Agaricales</taxon>
        <taxon>Marasmiineae</taxon>
        <taxon>Physalacriaceae</taxon>
        <taxon>Armillaria</taxon>
    </lineage>
</organism>
<comment type="caution">
    <text evidence="1">The sequence shown here is derived from an EMBL/GenBank/DDBJ whole genome shotgun (WGS) entry which is preliminary data.</text>
</comment>
<evidence type="ECO:0000313" key="2">
    <source>
        <dbReference type="Proteomes" id="UP001175228"/>
    </source>
</evidence>